<dbReference type="STRING" id="714315.GCA_000516535_00352"/>
<accession>A0A510J8N1</accession>
<evidence type="ECO:0000313" key="2">
    <source>
        <dbReference type="Proteomes" id="UP000321606"/>
    </source>
</evidence>
<dbReference type="AlphaFoldDB" id="A0A510J8N1"/>
<sequence>MKTEQEIRELLERFKEEKEAVSKDENLTIEQRNKEFNRYLDRIHLLRRILED</sequence>
<dbReference type="EMBL" id="AP019822">
    <property type="protein sequence ID" value="BBM35426.1"/>
    <property type="molecule type" value="Genomic_DNA"/>
</dbReference>
<reference evidence="1 2" key="1">
    <citation type="submission" date="2019-07" db="EMBL/GenBank/DDBJ databases">
        <title>Complete Genome Sequence of Leptotrichia goodfellowii Strain JCM 16774.</title>
        <authorList>
            <person name="Watanabe S."/>
            <person name="Cui L."/>
        </authorList>
    </citation>
    <scope>NUCLEOTIDE SEQUENCE [LARGE SCALE GENOMIC DNA]</scope>
    <source>
        <strain evidence="1 2">JCM16774</strain>
    </source>
</reference>
<evidence type="ECO:0000313" key="1">
    <source>
        <dbReference type="EMBL" id="BBM35426.1"/>
    </source>
</evidence>
<dbReference type="RefSeq" id="WP_154669362.1">
    <property type="nucleotide sequence ID" value="NZ_AP019822.1"/>
</dbReference>
<protein>
    <submittedName>
        <fullName evidence="1">Uncharacterized protein</fullName>
    </submittedName>
</protein>
<name>A0A510J8N1_9FUSO</name>
<gene>
    <name evidence="1" type="ORF">JCM16774_0339</name>
</gene>
<organism evidence="1 2">
    <name type="scientific">Pseudoleptotrichia goodfellowii</name>
    <dbReference type="NCBI Taxonomy" id="157692"/>
    <lineage>
        <taxon>Bacteria</taxon>
        <taxon>Fusobacteriati</taxon>
        <taxon>Fusobacteriota</taxon>
        <taxon>Fusobacteriia</taxon>
        <taxon>Fusobacteriales</taxon>
        <taxon>Leptotrichiaceae</taxon>
        <taxon>Pseudoleptotrichia</taxon>
    </lineage>
</organism>
<proteinExistence type="predicted"/>
<dbReference type="KEGG" id="lgo:JCM16774_0339"/>
<dbReference type="Proteomes" id="UP000321606">
    <property type="component" value="Chromosome"/>
</dbReference>